<dbReference type="Pfam" id="PF04572">
    <property type="entry name" value="Gb3_synth"/>
    <property type="match status" value="1"/>
</dbReference>
<dbReference type="InterPro" id="IPR051706">
    <property type="entry name" value="Glycosyltransferase_domain"/>
</dbReference>
<dbReference type="InterPro" id="IPR029044">
    <property type="entry name" value="Nucleotide-diphossugar_trans"/>
</dbReference>
<sequence length="242" mass="29349">MTELEKDCIQSWELWLPEYTFKLWNENNFNINSYKFTEQAYRLKKYAFVSDVCRLYALYHEGGVYLDTDMVILKNIDDLLWNKCFIGREKENLISAGIIGAEKNNSVFKFLLDKYTHLQFNFDDPIDIPTYLTMNLDLSQDITVFPPEYFYPLPYGRRGEDYSRFISKHTYAVHLWNHSWKNEKDYLHDKNFGMALKTYFQRCRVSPEIILNDAFLFQFLKYLFAEKFSFIYKWYKKYLDEN</sequence>
<protein>
    <submittedName>
        <fullName evidence="3">Alpha 1,4-glycosyltransferase conserved region</fullName>
    </submittedName>
</protein>
<evidence type="ECO:0000313" key="4">
    <source>
        <dbReference type="Proteomes" id="UP000184513"/>
    </source>
</evidence>
<dbReference type="SUPFAM" id="SSF53448">
    <property type="entry name" value="Nucleotide-diphospho-sugar transferases"/>
    <property type="match status" value="1"/>
</dbReference>
<dbReference type="GO" id="GO:0000030">
    <property type="term" value="F:mannosyltransferase activity"/>
    <property type="evidence" value="ECO:0007669"/>
    <property type="project" value="TreeGrafter"/>
</dbReference>
<dbReference type="InterPro" id="IPR007577">
    <property type="entry name" value="GlycoTrfase_DXD_sugar-bd_CS"/>
</dbReference>
<proteinExistence type="predicted"/>
<gene>
    <name evidence="3" type="ORF">SAMN04488057_11977</name>
</gene>
<dbReference type="Proteomes" id="UP000184513">
    <property type="component" value="Unassembled WGS sequence"/>
</dbReference>
<dbReference type="PANTHER" id="PTHR32385:SF15">
    <property type="entry name" value="INOSITOL PHOSPHOCERAMIDE MANNOSYLTRANSFERASE 1"/>
    <property type="match status" value="1"/>
</dbReference>
<evidence type="ECO:0000256" key="1">
    <source>
        <dbReference type="ARBA" id="ARBA00022679"/>
    </source>
</evidence>
<reference evidence="3 4" key="1">
    <citation type="submission" date="2016-11" db="EMBL/GenBank/DDBJ databases">
        <authorList>
            <person name="Jaros S."/>
            <person name="Januszkiewicz K."/>
            <person name="Wedrychowicz H."/>
        </authorList>
    </citation>
    <scope>NUCLEOTIDE SEQUENCE [LARGE SCALE GENOMIC DNA]</scope>
    <source>
        <strain evidence="3 4">CGMCC 1.6102</strain>
    </source>
</reference>
<dbReference type="InterPro" id="IPR007652">
    <property type="entry name" value="A1-4-GlycosylTfrase_dom"/>
</dbReference>
<dbReference type="Gene3D" id="3.90.550.20">
    <property type="match status" value="1"/>
</dbReference>
<keyword evidence="4" id="KW-1185">Reference proteome</keyword>
<dbReference type="Pfam" id="PF04488">
    <property type="entry name" value="Gly_transf_sug"/>
    <property type="match status" value="1"/>
</dbReference>
<dbReference type="GO" id="GO:0051999">
    <property type="term" value="P:mannosyl-inositol phosphorylceramide biosynthetic process"/>
    <property type="evidence" value="ECO:0007669"/>
    <property type="project" value="TreeGrafter"/>
</dbReference>
<dbReference type="GO" id="GO:0016020">
    <property type="term" value="C:membrane"/>
    <property type="evidence" value="ECO:0007669"/>
    <property type="project" value="GOC"/>
</dbReference>
<accession>A0A1M7QL32</accession>
<dbReference type="PANTHER" id="PTHR32385">
    <property type="entry name" value="MANNOSYL PHOSPHORYLINOSITOL CERAMIDE SYNTHASE"/>
    <property type="match status" value="1"/>
</dbReference>
<dbReference type="AlphaFoldDB" id="A0A1M7QL32"/>
<evidence type="ECO:0000313" key="3">
    <source>
        <dbReference type="EMBL" id="SHN31804.1"/>
    </source>
</evidence>
<organism evidence="3 4">
    <name type="scientific">Cyclobacterium lianum</name>
    <dbReference type="NCBI Taxonomy" id="388280"/>
    <lineage>
        <taxon>Bacteria</taxon>
        <taxon>Pseudomonadati</taxon>
        <taxon>Bacteroidota</taxon>
        <taxon>Cytophagia</taxon>
        <taxon>Cytophagales</taxon>
        <taxon>Cyclobacteriaceae</taxon>
        <taxon>Cyclobacterium</taxon>
    </lineage>
</organism>
<keyword evidence="1 3" id="KW-0808">Transferase</keyword>
<name>A0A1M7QL32_9BACT</name>
<dbReference type="STRING" id="388280.SAMN04488057_11977"/>
<dbReference type="EMBL" id="FRCY01000019">
    <property type="protein sequence ID" value="SHN31804.1"/>
    <property type="molecule type" value="Genomic_DNA"/>
</dbReference>
<evidence type="ECO:0000259" key="2">
    <source>
        <dbReference type="Pfam" id="PF04572"/>
    </source>
</evidence>
<feature type="domain" description="Alpha 1,4-glycosyltransferase" evidence="2">
    <location>
        <begin position="138"/>
        <end position="185"/>
    </location>
</feature>